<dbReference type="RefSeq" id="WP_118176489.1">
    <property type="nucleotide sequence ID" value="NZ_JAQEAO010000007.1"/>
</dbReference>
<feature type="domain" description="GGDEF" evidence="2">
    <location>
        <begin position="361"/>
        <end position="495"/>
    </location>
</feature>
<name>A0A414NVC9_9FIRM</name>
<proteinExistence type="predicted"/>
<organism evidence="3 4">
    <name type="scientific">Mitsuokella multacida</name>
    <dbReference type="NCBI Taxonomy" id="52226"/>
    <lineage>
        <taxon>Bacteria</taxon>
        <taxon>Bacillati</taxon>
        <taxon>Bacillota</taxon>
        <taxon>Negativicutes</taxon>
        <taxon>Selenomonadales</taxon>
        <taxon>Selenomonadaceae</taxon>
        <taxon>Mitsuokella</taxon>
    </lineage>
</organism>
<dbReference type="Proteomes" id="UP000283442">
    <property type="component" value="Unassembled WGS sequence"/>
</dbReference>
<accession>A0A414NVC9</accession>
<feature type="transmembrane region" description="Helical" evidence="1">
    <location>
        <begin position="179"/>
        <end position="198"/>
    </location>
</feature>
<reference evidence="3 4" key="1">
    <citation type="submission" date="2018-08" db="EMBL/GenBank/DDBJ databases">
        <title>A genome reference for cultivated species of the human gut microbiota.</title>
        <authorList>
            <person name="Zou Y."/>
            <person name="Xue W."/>
            <person name="Luo G."/>
        </authorList>
    </citation>
    <scope>NUCLEOTIDE SEQUENCE [LARGE SCALE GENOMIC DNA]</scope>
    <source>
        <strain evidence="3 4">AM25-21AC</strain>
    </source>
</reference>
<dbReference type="GO" id="GO:1902201">
    <property type="term" value="P:negative regulation of bacterial-type flagellum-dependent cell motility"/>
    <property type="evidence" value="ECO:0007669"/>
    <property type="project" value="TreeGrafter"/>
</dbReference>
<dbReference type="NCBIfam" id="TIGR00254">
    <property type="entry name" value="GGDEF"/>
    <property type="match status" value="1"/>
</dbReference>
<comment type="caution">
    <text evidence="3">The sequence shown here is derived from an EMBL/GenBank/DDBJ whole genome shotgun (WGS) entry which is preliminary data.</text>
</comment>
<dbReference type="SUPFAM" id="SSF55073">
    <property type="entry name" value="Nucleotide cyclase"/>
    <property type="match status" value="1"/>
</dbReference>
<dbReference type="CDD" id="cd01949">
    <property type="entry name" value="GGDEF"/>
    <property type="match status" value="1"/>
</dbReference>
<dbReference type="GO" id="GO:0043709">
    <property type="term" value="P:cell adhesion involved in single-species biofilm formation"/>
    <property type="evidence" value="ECO:0007669"/>
    <property type="project" value="TreeGrafter"/>
</dbReference>
<evidence type="ECO:0000313" key="3">
    <source>
        <dbReference type="EMBL" id="RHF50825.1"/>
    </source>
</evidence>
<dbReference type="PROSITE" id="PS50887">
    <property type="entry name" value="GGDEF"/>
    <property type="match status" value="1"/>
</dbReference>
<keyword evidence="1" id="KW-0812">Transmembrane</keyword>
<dbReference type="GO" id="GO:0052621">
    <property type="term" value="F:diguanylate cyclase activity"/>
    <property type="evidence" value="ECO:0007669"/>
    <property type="project" value="TreeGrafter"/>
</dbReference>
<dbReference type="EMBL" id="QRHE01000010">
    <property type="protein sequence ID" value="RHF50825.1"/>
    <property type="molecule type" value="Genomic_DNA"/>
</dbReference>
<keyword evidence="1" id="KW-0472">Membrane</keyword>
<feature type="transmembrane region" description="Helical" evidence="1">
    <location>
        <begin position="116"/>
        <end position="137"/>
    </location>
</feature>
<dbReference type="AlphaFoldDB" id="A0A414NVC9"/>
<dbReference type="GO" id="GO:0005886">
    <property type="term" value="C:plasma membrane"/>
    <property type="evidence" value="ECO:0007669"/>
    <property type="project" value="TreeGrafter"/>
</dbReference>
<dbReference type="PANTHER" id="PTHR45138">
    <property type="entry name" value="REGULATORY COMPONENTS OF SENSORY TRANSDUCTION SYSTEM"/>
    <property type="match status" value="1"/>
</dbReference>
<dbReference type="InterPro" id="IPR000160">
    <property type="entry name" value="GGDEF_dom"/>
</dbReference>
<evidence type="ECO:0000313" key="4">
    <source>
        <dbReference type="Proteomes" id="UP000283442"/>
    </source>
</evidence>
<feature type="transmembrane region" description="Helical" evidence="1">
    <location>
        <begin position="149"/>
        <end position="167"/>
    </location>
</feature>
<dbReference type="OrthoDB" id="9804955at2"/>
<dbReference type="PANTHER" id="PTHR45138:SF24">
    <property type="entry name" value="DIGUANYLATE CYCLASE DGCC-RELATED"/>
    <property type="match status" value="1"/>
</dbReference>
<dbReference type="Pfam" id="PF00990">
    <property type="entry name" value="GGDEF"/>
    <property type="match status" value="1"/>
</dbReference>
<feature type="transmembrane region" description="Helical" evidence="1">
    <location>
        <begin position="271"/>
        <end position="290"/>
    </location>
</feature>
<gene>
    <name evidence="3" type="ORF">DW674_09280</name>
</gene>
<protein>
    <submittedName>
        <fullName evidence="3">Diguanylate cyclase</fullName>
    </submittedName>
</protein>
<dbReference type="InterPro" id="IPR050469">
    <property type="entry name" value="Diguanylate_Cyclase"/>
</dbReference>
<feature type="transmembrane region" description="Helical" evidence="1">
    <location>
        <begin position="240"/>
        <end position="259"/>
    </location>
</feature>
<dbReference type="SMART" id="SM00267">
    <property type="entry name" value="GGDEF"/>
    <property type="match status" value="1"/>
</dbReference>
<dbReference type="InterPro" id="IPR029787">
    <property type="entry name" value="Nucleotide_cyclase"/>
</dbReference>
<evidence type="ECO:0000259" key="2">
    <source>
        <dbReference type="PROSITE" id="PS50887"/>
    </source>
</evidence>
<sequence length="495" mass="53930">MLDANGPIVNLAGDWRSDGARCTVMLPEDLPNGSVLEFVSPRDSVEVSVDGQTIYAASESGAVTAVLWVPLPDGSAGKMLMITGQGNAAARLARLNAASSVGSGAALQRRLFADNFYALVFSLFALITAGFLAYVSFRSWHRKLRETTYSVGALSLFILCSGIWVLTDSPLLQFVSNDGSSVAMISVATFLFMPILFLRFLKSMLPGKCLFNILGCFFLSAMAVGLILHLTGLLSIYDSIGVYHLMILAMFLLVTIAFARQNHPQHRLIQIGCLLYFLLEVLGLWLYHLIPTSRLYAAVICFGIFALGTSCMITWFDEYLGNVGRLAQNELLQKLAFLDDLTGVLNRSAFDRDCKTIAEQSDITFVMFDINGLKSTNDTWGHVIGDQLIQSAAKLITDTFQPVGTVYRIGGDEFVAILQGASETTTAELLQTFAERMQGQTIDHAIPVRIAYGAASTREVDVTAANLLQHADQRMYARKKAMKQAEAAGIVGGHD</sequence>
<dbReference type="Gene3D" id="3.30.70.270">
    <property type="match status" value="1"/>
</dbReference>
<keyword evidence="1" id="KW-1133">Transmembrane helix</keyword>
<feature type="transmembrane region" description="Helical" evidence="1">
    <location>
        <begin position="210"/>
        <end position="234"/>
    </location>
</feature>
<feature type="transmembrane region" description="Helical" evidence="1">
    <location>
        <begin position="296"/>
        <end position="316"/>
    </location>
</feature>
<evidence type="ECO:0000256" key="1">
    <source>
        <dbReference type="SAM" id="Phobius"/>
    </source>
</evidence>
<dbReference type="InterPro" id="IPR043128">
    <property type="entry name" value="Rev_trsase/Diguanyl_cyclase"/>
</dbReference>